<proteinExistence type="predicted"/>
<dbReference type="EMBL" id="JAAXOY010000204">
    <property type="protein sequence ID" value="NKY39752.1"/>
    <property type="molecule type" value="Genomic_DNA"/>
</dbReference>
<evidence type="ECO:0000256" key="1">
    <source>
        <dbReference type="SAM" id="MobiDB-lite"/>
    </source>
</evidence>
<keyword evidence="4" id="KW-1185">Reference proteome</keyword>
<protein>
    <submittedName>
        <fullName evidence="3">Uncharacterized protein</fullName>
    </submittedName>
</protein>
<name>A0ABX1K0C6_9CELL</name>
<feature type="transmembrane region" description="Helical" evidence="2">
    <location>
        <begin position="32"/>
        <end position="50"/>
    </location>
</feature>
<feature type="compositionally biased region" description="Basic and acidic residues" evidence="1">
    <location>
        <begin position="1"/>
        <end position="22"/>
    </location>
</feature>
<evidence type="ECO:0000313" key="4">
    <source>
        <dbReference type="Proteomes" id="UP000777774"/>
    </source>
</evidence>
<evidence type="ECO:0000313" key="3">
    <source>
        <dbReference type="EMBL" id="NKY39752.1"/>
    </source>
</evidence>
<organism evidence="3 4">
    <name type="scientific">Cellulomonas septica</name>
    <dbReference type="NCBI Taxonomy" id="285080"/>
    <lineage>
        <taxon>Bacteria</taxon>
        <taxon>Bacillati</taxon>
        <taxon>Actinomycetota</taxon>
        <taxon>Actinomycetes</taxon>
        <taxon>Micrococcales</taxon>
        <taxon>Cellulomonadaceae</taxon>
        <taxon>Cellulomonas</taxon>
    </lineage>
</organism>
<feature type="region of interest" description="Disordered" evidence="1">
    <location>
        <begin position="1"/>
        <end position="25"/>
    </location>
</feature>
<keyword evidence="2" id="KW-0472">Membrane</keyword>
<accession>A0ABX1K0C6</accession>
<reference evidence="3 4" key="1">
    <citation type="submission" date="2020-04" db="EMBL/GenBank/DDBJ databases">
        <title>MicrobeNet Type strains.</title>
        <authorList>
            <person name="Nicholson A.C."/>
        </authorList>
    </citation>
    <scope>NUCLEOTIDE SEQUENCE [LARGE SCALE GENOMIC DNA]</scope>
    <source>
        <strain evidence="3 4">ATCC BAA-787</strain>
    </source>
</reference>
<dbReference type="RefSeq" id="WP_168678800.1">
    <property type="nucleotide sequence ID" value="NZ_JAAXOY010000204.1"/>
</dbReference>
<keyword evidence="2" id="KW-0812">Transmembrane</keyword>
<sequence>MPSDTPDHEPRPQDPSGTRDPEPPAQFWRRRGYWLLLALAAVVALGLTFVSRLQ</sequence>
<keyword evidence="2" id="KW-1133">Transmembrane helix</keyword>
<evidence type="ECO:0000256" key="2">
    <source>
        <dbReference type="SAM" id="Phobius"/>
    </source>
</evidence>
<comment type="caution">
    <text evidence="3">The sequence shown here is derived from an EMBL/GenBank/DDBJ whole genome shotgun (WGS) entry which is preliminary data.</text>
</comment>
<dbReference type="Proteomes" id="UP000777774">
    <property type="component" value="Unassembled WGS sequence"/>
</dbReference>
<gene>
    <name evidence="3" type="ORF">HGA02_09485</name>
</gene>